<gene>
    <name evidence="2" type="ORF">E2C01_056158</name>
</gene>
<accession>A0A5B7GYV5</accession>
<comment type="caution">
    <text evidence="2">The sequence shown here is derived from an EMBL/GenBank/DDBJ whole genome shotgun (WGS) entry which is preliminary data.</text>
</comment>
<organism evidence="2 3">
    <name type="scientific">Portunus trituberculatus</name>
    <name type="common">Swimming crab</name>
    <name type="synonym">Neptunus trituberculatus</name>
    <dbReference type="NCBI Taxonomy" id="210409"/>
    <lineage>
        <taxon>Eukaryota</taxon>
        <taxon>Metazoa</taxon>
        <taxon>Ecdysozoa</taxon>
        <taxon>Arthropoda</taxon>
        <taxon>Crustacea</taxon>
        <taxon>Multicrustacea</taxon>
        <taxon>Malacostraca</taxon>
        <taxon>Eumalacostraca</taxon>
        <taxon>Eucarida</taxon>
        <taxon>Decapoda</taxon>
        <taxon>Pleocyemata</taxon>
        <taxon>Brachyura</taxon>
        <taxon>Eubrachyura</taxon>
        <taxon>Portunoidea</taxon>
        <taxon>Portunidae</taxon>
        <taxon>Portuninae</taxon>
        <taxon>Portunus</taxon>
    </lineage>
</organism>
<evidence type="ECO:0000313" key="2">
    <source>
        <dbReference type="EMBL" id="MPC62078.1"/>
    </source>
</evidence>
<dbReference type="AlphaFoldDB" id="A0A5B7GYV5"/>
<name>A0A5B7GYV5_PORTR</name>
<protein>
    <submittedName>
        <fullName evidence="2">Uncharacterized protein</fullName>
    </submittedName>
</protein>
<dbReference type="EMBL" id="VSRR010019278">
    <property type="protein sequence ID" value="MPC62078.1"/>
    <property type="molecule type" value="Genomic_DNA"/>
</dbReference>
<evidence type="ECO:0000256" key="1">
    <source>
        <dbReference type="SAM" id="MobiDB-lite"/>
    </source>
</evidence>
<proteinExistence type="predicted"/>
<keyword evidence="3" id="KW-1185">Reference proteome</keyword>
<reference evidence="2 3" key="1">
    <citation type="submission" date="2019-05" db="EMBL/GenBank/DDBJ databases">
        <title>Another draft genome of Portunus trituberculatus and its Hox gene families provides insights of decapod evolution.</title>
        <authorList>
            <person name="Jeong J.-H."/>
            <person name="Song I."/>
            <person name="Kim S."/>
            <person name="Choi T."/>
            <person name="Kim D."/>
            <person name="Ryu S."/>
            <person name="Kim W."/>
        </authorList>
    </citation>
    <scope>NUCLEOTIDE SEQUENCE [LARGE SCALE GENOMIC DNA]</scope>
    <source>
        <tissue evidence="2">Muscle</tissue>
    </source>
</reference>
<evidence type="ECO:0000313" key="3">
    <source>
        <dbReference type="Proteomes" id="UP000324222"/>
    </source>
</evidence>
<feature type="region of interest" description="Disordered" evidence="1">
    <location>
        <begin position="1"/>
        <end position="36"/>
    </location>
</feature>
<dbReference type="Proteomes" id="UP000324222">
    <property type="component" value="Unassembled WGS sequence"/>
</dbReference>
<sequence length="98" mass="11037">MSRLASRGLNRLAQAPTRRSERRGFTTRPRKIPGTEHRASLHLHSIIYLHLTRVGISVSRLSMRQWTINIMTQASLRESCTPDPQDYVGVAAAIVTTL</sequence>